<evidence type="ECO:0000256" key="1">
    <source>
        <dbReference type="ARBA" id="ARBA00004141"/>
    </source>
</evidence>
<dbReference type="RefSeq" id="WP_113966620.1">
    <property type="nucleotide sequence ID" value="NZ_QNRP01000007.1"/>
</dbReference>
<sequence>MKLKRRRKLVSYLNILDQPIRFNPFVFSRTFLLWAFLGLLGGLIAGVYWIVLEFLTHQLAFFSGWEVIPVMATCGLFVGLIIYFFGDPGEINLIVNNIRFNKGKLNPKNNFSMVLSSLFCVASGGSLGPEAPLVQVTGSMGTWIGKLFRLKGEALRSLSIAGMASGFTALFGAPLGGSLFSLEILHHKHAATYYKAIIPAFVASSFSYLVFAIIIHLGLGPIWDLSAYEYSGIFDFAYAVLFAIVGAAFGWAFIFSTKFFKYLFEKRPIPIYIKTFIGGILLGVIAFYLPITRYFGHHEINELLSSRFSITLLLAILIFKIIAISITVTSGWRGGFIIPLFFVGATLGIILHRLFPTIHLTLAIVSCMAAINACVTRTPMSTTILLATLTGFGHFIPILFASLTGYFLAPRIPFISSQRD</sequence>
<dbReference type="GO" id="GO:0015108">
    <property type="term" value="F:chloride transmembrane transporter activity"/>
    <property type="evidence" value="ECO:0007669"/>
    <property type="project" value="InterPro"/>
</dbReference>
<dbReference type="PANTHER" id="PTHR43427:SF12">
    <property type="entry name" value="CHLORIDE TRANSPORTER"/>
    <property type="match status" value="1"/>
</dbReference>
<feature type="transmembrane region" description="Helical" evidence="5">
    <location>
        <begin position="63"/>
        <end position="85"/>
    </location>
</feature>
<dbReference type="AlphaFoldDB" id="A0A368P5S9"/>
<dbReference type="Gene3D" id="1.10.3080.10">
    <property type="entry name" value="Clc chloride channel"/>
    <property type="match status" value="1"/>
</dbReference>
<feature type="transmembrane region" description="Helical" evidence="5">
    <location>
        <begin position="154"/>
        <end position="173"/>
    </location>
</feature>
<dbReference type="OrthoDB" id="9767361at2"/>
<feature type="transmembrane region" description="Helical" evidence="5">
    <location>
        <begin position="310"/>
        <end position="328"/>
    </location>
</feature>
<name>A0A368P5S9_9FLAO</name>
<keyword evidence="2 5" id="KW-0812">Transmembrane</keyword>
<dbReference type="EMBL" id="QPIG01000005">
    <property type="protein sequence ID" value="RCU56651.1"/>
    <property type="molecule type" value="Genomic_DNA"/>
</dbReference>
<keyword evidence="7" id="KW-1185">Reference proteome</keyword>
<dbReference type="InterPro" id="IPR050368">
    <property type="entry name" value="ClC-type_chloride_channel"/>
</dbReference>
<dbReference type="SUPFAM" id="SSF81340">
    <property type="entry name" value="Clc chloride channel"/>
    <property type="match status" value="1"/>
</dbReference>
<dbReference type="PRINTS" id="PR00762">
    <property type="entry name" value="CLCHANNEL"/>
</dbReference>
<dbReference type="CDD" id="cd00400">
    <property type="entry name" value="Voltage_gated_ClC"/>
    <property type="match status" value="1"/>
</dbReference>
<feature type="transmembrane region" description="Helical" evidence="5">
    <location>
        <begin position="269"/>
        <end position="289"/>
    </location>
</feature>
<dbReference type="Proteomes" id="UP000252249">
    <property type="component" value="Unassembled WGS sequence"/>
</dbReference>
<feature type="transmembrane region" description="Helical" evidence="5">
    <location>
        <begin position="384"/>
        <end position="409"/>
    </location>
</feature>
<dbReference type="GO" id="GO:0016020">
    <property type="term" value="C:membrane"/>
    <property type="evidence" value="ECO:0007669"/>
    <property type="project" value="UniProtKB-SubCell"/>
</dbReference>
<dbReference type="Pfam" id="PF00654">
    <property type="entry name" value="Voltage_CLC"/>
    <property type="match status" value="1"/>
</dbReference>
<feature type="transmembrane region" description="Helical" evidence="5">
    <location>
        <begin position="193"/>
        <end position="215"/>
    </location>
</feature>
<proteinExistence type="predicted"/>
<dbReference type="PANTHER" id="PTHR43427">
    <property type="entry name" value="CHLORIDE CHANNEL PROTEIN CLC-E"/>
    <property type="match status" value="1"/>
</dbReference>
<evidence type="ECO:0000256" key="5">
    <source>
        <dbReference type="SAM" id="Phobius"/>
    </source>
</evidence>
<protein>
    <submittedName>
        <fullName evidence="6">Chloride channel protein</fullName>
    </submittedName>
</protein>
<feature type="transmembrane region" description="Helical" evidence="5">
    <location>
        <begin position="334"/>
        <end position="351"/>
    </location>
</feature>
<evidence type="ECO:0000256" key="2">
    <source>
        <dbReference type="ARBA" id="ARBA00022692"/>
    </source>
</evidence>
<gene>
    <name evidence="6" type="ORF">DU428_12220</name>
</gene>
<keyword evidence="4 5" id="KW-0472">Membrane</keyword>
<evidence type="ECO:0000256" key="3">
    <source>
        <dbReference type="ARBA" id="ARBA00022989"/>
    </source>
</evidence>
<evidence type="ECO:0000313" key="7">
    <source>
        <dbReference type="Proteomes" id="UP000252249"/>
    </source>
</evidence>
<dbReference type="InterPro" id="IPR014743">
    <property type="entry name" value="Cl-channel_core"/>
</dbReference>
<accession>A0A368P5S9</accession>
<evidence type="ECO:0000313" key="6">
    <source>
        <dbReference type="EMBL" id="RCU56651.1"/>
    </source>
</evidence>
<comment type="subcellular location">
    <subcellularLocation>
        <location evidence="1">Membrane</location>
        <topology evidence="1">Multi-pass membrane protein</topology>
    </subcellularLocation>
</comment>
<reference evidence="6 7" key="1">
    <citation type="submission" date="2018-07" db="EMBL/GenBank/DDBJ databases">
        <title>Oceanihabitans testaceum sp. nov., isolated from marine sediment.</title>
        <authorList>
            <person name="Li C.-M."/>
        </authorList>
    </citation>
    <scope>NUCLEOTIDE SEQUENCE [LARGE SCALE GENOMIC DNA]</scope>
    <source>
        <strain evidence="6 7">S9-10</strain>
    </source>
</reference>
<organism evidence="6 7">
    <name type="scientific">Oceanihabitans sediminis</name>
    <dbReference type="NCBI Taxonomy" id="1812012"/>
    <lineage>
        <taxon>Bacteria</taxon>
        <taxon>Pseudomonadati</taxon>
        <taxon>Bacteroidota</taxon>
        <taxon>Flavobacteriia</taxon>
        <taxon>Flavobacteriales</taxon>
        <taxon>Flavobacteriaceae</taxon>
        <taxon>Oceanihabitans</taxon>
    </lineage>
</organism>
<feature type="transmembrane region" description="Helical" evidence="5">
    <location>
        <begin position="31"/>
        <end position="51"/>
    </location>
</feature>
<feature type="transmembrane region" description="Helical" evidence="5">
    <location>
        <begin position="358"/>
        <end position="378"/>
    </location>
</feature>
<feature type="transmembrane region" description="Helical" evidence="5">
    <location>
        <begin position="236"/>
        <end position="257"/>
    </location>
</feature>
<evidence type="ECO:0000256" key="4">
    <source>
        <dbReference type="ARBA" id="ARBA00023136"/>
    </source>
</evidence>
<dbReference type="InterPro" id="IPR001807">
    <property type="entry name" value="ClC"/>
</dbReference>
<keyword evidence="3 5" id="KW-1133">Transmembrane helix</keyword>
<comment type="caution">
    <text evidence="6">The sequence shown here is derived from an EMBL/GenBank/DDBJ whole genome shotgun (WGS) entry which is preliminary data.</text>
</comment>